<keyword evidence="2" id="KW-1185">Reference proteome</keyword>
<evidence type="ECO:0000313" key="1">
    <source>
        <dbReference type="EMBL" id="MFC3526598.1"/>
    </source>
</evidence>
<reference evidence="2" key="1">
    <citation type="journal article" date="2019" name="Int. J. Syst. Evol. Microbiol.">
        <title>The Global Catalogue of Microorganisms (GCM) 10K type strain sequencing project: providing services to taxonomists for standard genome sequencing and annotation.</title>
        <authorList>
            <consortium name="The Broad Institute Genomics Platform"/>
            <consortium name="The Broad Institute Genome Sequencing Center for Infectious Disease"/>
            <person name="Wu L."/>
            <person name="Ma J."/>
        </authorList>
    </citation>
    <scope>NUCLEOTIDE SEQUENCE [LARGE SCALE GENOMIC DNA]</scope>
    <source>
        <strain evidence="2">KCTC 42899</strain>
    </source>
</reference>
<gene>
    <name evidence="1" type="ORF">ACFOMH_00325</name>
</gene>
<organism evidence="1 2">
    <name type="scientific">Paracoccus mangrovi</name>
    <dbReference type="NCBI Taxonomy" id="1715645"/>
    <lineage>
        <taxon>Bacteria</taxon>
        <taxon>Pseudomonadati</taxon>
        <taxon>Pseudomonadota</taxon>
        <taxon>Alphaproteobacteria</taxon>
        <taxon>Rhodobacterales</taxon>
        <taxon>Paracoccaceae</taxon>
        <taxon>Paracoccus</taxon>
    </lineage>
</organism>
<evidence type="ECO:0000313" key="2">
    <source>
        <dbReference type="Proteomes" id="UP001595721"/>
    </source>
</evidence>
<name>A0ABV7QXH4_9RHOB</name>
<protein>
    <recommendedName>
        <fullName evidence="3">LicD family protein</fullName>
    </recommendedName>
</protein>
<accession>A0ABV7QXH4</accession>
<proteinExistence type="predicted"/>
<dbReference type="EMBL" id="JBHRXJ010000001">
    <property type="protein sequence ID" value="MFC3526598.1"/>
    <property type="molecule type" value="Genomic_DNA"/>
</dbReference>
<dbReference type="RefSeq" id="WP_374421670.1">
    <property type="nucleotide sequence ID" value="NZ_JBHRXJ010000001.1"/>
</dbReference>
<comment type="caution">
    <text evidence="1">The sequence shown here is derived from an EMBL/GenBank/DDBJ whole genome shotgun (WGS) entry which is preliminary data.</text>
</comment>
<dbReference type="Proteomes" id="UP001595721">
    <property type="component" value="Unassembled WGS sequence"/>
</dbReference>
<sequence>MSLVLRVAALSEGEAVAPAASKVESRLDHYCRLALAGEYNDAYAQLRADEALTPAERKRIIGAVNDGLLFGRRLEWGNHGIKRSFRFWSEAQKKNYVGRSIELVDLLRNELTPHVCFGFGSVLGMIRDGDMIAHDDDMDLIVALPARRRLTFRKVLTELRALLRRHDYAAAESANLNHVSTARNRQAGTDVFIGFIDPDRRVSWFPSRRGSLNFGDVFPVASMRFFDHDCPVPRDPLKYLEATYGPDWRTPIPSWNHAWDASQYRDFI</sequence>
<evidence type="ECO:0008006" key="3">
    <source>
        <dbReference type="Google" id="ProtNLM"/>
    </source>
</evidence>